<comment type="similarity">
    <text evidence="2">Belongs to the drug/metabolite transporter (DMT) superfamily. Plant drug/metabolite exporter (P-DME) (TC 2.A.7.4) family.</text>
</comment>
<dbReference type="InterPro" id="IPR051258">
    <property type="entry name" value="Diverse_Substrate_Transporter"/>
</dbReference>
<evidence type="ECO:0000313" key="10">
    <source>
        <dbReference type="EMBL" id="KXZ43851.1"/>
    </source>
</evidence>
<keyword evidence="3" id="KW-1003">Cell membrane</keyword>
<evidence type="ECO:0000256" key="4">
    <source>
        <dbReference type="ARBA" id="ARBA00022692"/>
    </source>
</evidence>
<protein>
    <recommendedName>
        <fullName evidence="9">EamA domain-containing protein</fullName>
    </recommendedName>
</protein>
<dbReference type="Pfam" id="PF00892">
    <property type="entry name" value="EamA"/>
    <property type="match status" value="1"/>
</dbReference>
<evidence type="ECO:0000256" key="7">
    <source>
        <dbReference type="SAM" id="MobiDB-lite"/>
    </source>
</evidence>
<sequence length="624" mass="61962">MVPVLWGTYNPTIRYLYAEENPLDPASLTAVRTTVSAVALLLLPLASTLYQGARDAWKRRRHQQQQQQDSPDGSVAAADAASRTEGLPAAGSGAAGAIDVHHAPLTTVLAVTSDGSAADGVAVAAVAGSEEAAEAAAVAAAAAARAPAAQRPLLEEPLKTSRLGPVLTRTFSTVILGGLELGLLNFLGTALQVEGLHSTSATRAGFLAEVTAILTPFVSYLAGYEIPRQMWLAVAVGLVGSTMVAYDTSLGSSPPSASASKPETSTDTAVAAASTAADSAAASSGAGGSSALVTETSAAALAPLFTTERAADLAAGPAPSDTQFVTTNAADIAAGAVQELAASDISIIPAVDAACTAGQVTTEALAVAASLPAVDIVDSAASTVLAVSGAASAAAEAAVGAAADAANAVAEATGGAVADAVAAAAVASVAAATATAAAAPVSEPLAITGGEAYLLMACLFFSICTVRMGIYAPRMDTAELAAMKKVGLSSMSLLWMASSNLQHGADLGSVFAFPDLSTRSTLSVAVLLYSGLGPGALATYLQFAGLSTVPATTAQVIYSMTPLCTAFFAFLILGGEATGPLAWVGGSLIIVAAIVAADAQQRQQKEMAQQRQTEQGAVQRADCP</sequence>
<evidence type="ECO:0000256" key="1">
    <source>
        <dbReference type="ARBA" id="ARBA00004651"/>
    </source>
</evidence>
<dbReference type="PANTHER" id="PTHR42920">
    <property type="entry name" value="OS03G0707200 PROTEIN-RELATED"/>
    <property type="match status" value="1"/>
</dbReference>
<evidence type="ECO:0000256" key="6">
    <source>
        <dbReference type="ARBA" id="ARBA00023136"/>
    </source>
</evidence>
<dbReference type="InterPro" id="IPR037185">
    <property type="entry name" value="EmrE-like"/>
</dbReference>
<gene>
    <name evidence="10" type="ORF">GPECTOR_79g130</name>
</gene>
<feature type="transmembrane region" description="Helical" evidence="8">
    <location>
        <begin position="521"/>
        <end position="544"/>
    </location>
</feature>
<feature type="region of interest" description="Disordered" evidence="7">
    <location>
        <begin position="57"/>
        <end position="88"/>
    </location>
</feature>
<evidence type="ECO:0000256" key="5">
    <source>
        <dbReference type="ARBA" id="ARBA00022989"/>
    </source>
</evidence>
<dbReference type="PANTHER" id="PTHR42920:SF23">
    <property type="entry name" value="EAMA DOMAIN-CONTAINING PROTEIN"/>
    <property type="match status" value="1"/>
</dbReference>
<accession>A0A150G217</accession>
<feature type="transmembrane region" description="Helical" evidence="8">
    <location>
        <begin position="452"/>
        <end position="470"/>
    </location>
</feature>
<evidence type="ECO:0000256" key="3">
    <source>
        <dbReference type="ARBA" id="ARBA00022475"/>
    </source>
</evidence>
<comment type="subcellular location">
    <subcellularLocation>
        <location evidence="1">Cell membrane</location>
        <topology evidence="1">Multi-pass membrane protein</topology>
    </subcellularLocation>
</comment>
<dbReference type="SUPFAM" id="SSF103481">
    <property type="entry name" value="Multidrug resistance efflux transporter EmrE"/>
    <property type="match status" value="1"/>
</dbReference>
<evidence type="ECO:0000313" key="11">
    <source>
        <dbReference type="Proteomes" id="UP000075714"/>
    </source>
</evidence>
<keyword evidence="11" id="KW-1185">Reference proteome</keyword>
<keyword evidence="5 8" id="KW-1133">Transmembrane helix</keyword>
<organism evidence="10 11">
    <name type="scientific">Gonium pectorale</name>
    <name type="common">Green alga</name>
    <dbReference type="NCBI Taxonomy" id="33097"/>
    <lineage>
        <taxon>Eukaryota</taxon>
        <taxon>Viridiplantae</taxon>
        <taxon>Chlorophyta</taxon>
        <taxon>core chlorophytes</taxon>
        <taxon>Chlorophyceae</taxon>
        <taxon>CS clade</taxon>
        <taxon>Chlamydomonadales</taxon>
        <taxon>Volvocaceae</taxon>
        <taxon>Gonium</taxon>
    </lineage>
</organism>
<evidence type="ECO:0000259" key="9">
    <source>
        <dbReference type="Pfam" id="PF00892"/>
    </source>
</evidence>
<feature type="domain" description="EamA" evidence="9">
    <location>
        <begin position="450"/>
        <end position="595"/>
    </location>
</feature>
<dbReference type="EMBL" id="LSYV01000080">
    <property type="protein sequence ID" value="KXZ43851.1"/>
    <property type="molecule type" value="Genomic_DNA"/>
</dbReference>
<comment type="caution">
    <text evidence="10">The sequence shown here is derived from an EMBL/GenBank/DDBJ whole genome shotgun (WGS) entry which is preliminary data.</text>
</comment>
<evidence type="ECO:0000256" key="2">
    <source>
        <dbReference type="ARBA" id="ARBA00007635"/>
    </source>
</evidence>
<keyword evidence="4 8" id="KW-0812">Transmembrane</keyword>
<feature type="transmembrane region" description="Helical" evidence="8">
    <location>
        <begin position="556"/>
        <end position="575"/>
    </location>
</feature>
<feature type="transmembrane region" description="Helical" evidence="8">
    <location>
        <begin position="581"/>
        <end position="599"/>
    </location>
</feature>
<dbReference type="AlphaFoldDB" id="A0A150G217"/>
<dbReference type="GO" id="GO:0005886">
    <property type="term" value="C:plasma membrane"/>
    <property type="evidence" value="ECO:0007669"/>
    <property type="project" value="UniProtKB-SubCell"/>
</dbReference>
<feature type="region of interest" description="Disordered" evidence="7">
    <location>
        <begin position="251"/>
        <end position="270"/>
    </location>
</feature>
<evidence type="ECO:0000256" key="8">
    <source>
        <dbReference type="SAM" id="Phobius"/>
    </source>
</evidence>
<feature type="transmembrane region" description="Helical" evidence="8">
    <location>
        <begin position="30"/>
        <end position="50"/>
    </location>
</feature>
<reference evidence="11" key="1">
    <citation type="journal article" date="2016" name="Nat. Commun.">
        <title>The Gonium pectorale genome demonstrates co-option of cell cycle regulation during the evolution of multicellularity.</title>
        <authorList>
            <person name="Hanschen E.R."/>
            <person name="Marriage T.N."/>
            <person name="Ferris P.J."/>
            <person name="Hamaji T."/>
            <person name="Toyoda A."/>
            <person name="Fujiyama A."/>
            <person name="Neme R."/>
            <person name="Noguchi H."/>
            <person name="Minakuchi Y."/>
            <person name="Suzuki M."/>
            <person name="Kawai-Toyooka H."/>
            <person name="Smith D.R."/>
            <person name="Sparks H."/>
            <person name="Anderson J."/>
            <person name="Bakaric R."/>
            <person name="Luria V."/>
            <person name="Karger A."/>
            <person name="Kirschner M.W."/>
            <person name="Durand P.M."/>
            <person name="Michod R.E."/>
            <person name="Nozaki H."/>
            <person name="Olson B.J."/>
        </authorList>
    </citation>
    <scope>NUCLEOTIDE SEQUENCE [LARGE SCALE GENOMIC DNA]</scope>
    <source>
        <strain evidence="11">NIES-2863</strain>
    </source>
</reference>
<dbReference type="InterPro" id="IPR000620">
    <property type="entry name" value="EamA_dom"/>
</dbReference>
<feature type="compositionally biased region" description="Low complexity" evidence="7">
    <location>
        <begin position="252"/>
        <end position="270"/>
    </location>
</feature>
<dbReference type="Proteomes" id="UP000075714">
    <property type="component" value="Unassembled WGS sequence"/>
</dbReference>
<keyword evidence="6 8" id="KW-0472">Membrane</keyword>
<proteinExistence type="inferred from homology"/>
<name>A0A150G217_GONPE</name>
<dbReference type="OrthoDB" id="2017960at2759"/>